<comment type="subcellular location">
    <subcellularLocation>
        <location evidence="1">Cell membrane</location>
        <topology evidence="1">Multi-pass membrane protein</topology>
    </subcellularLocation>
</comment>
<reference evidence="13 14" key="1">
    <citation type="submission" date="2024-01" db="EMBL/GenBank/DDBJ databases">
        <authorList>
            <person name="Alioto T."/>
            <person name="Alioto T."/>
            <person name="Gomez Garrido J."/>
        </authorList>
    </citation>
    <scope>NUCLEOTIDE SEQUENCE [LARGE SCALE GENOMIC DNA]</scope>
</reference>
<evidence type="ECO:0000256" key="7">
    <source>
        <dbReference type="ARBA" id="ARBA00023157"/>
    </source>
</evidence>
<dbReference type="PANTHER" id="PTHR24233:SF10">
    <property type="entry name" value="P2Y PURINOCEPTOR 13"/>
    <property type="match status" value="1"/>
</dbReference>
<organism evidence="13 14">
    <name type="scientific">Scomber scombrus</name>
    <name type="common">Atlantic mackerel</name>
    <name type="synonym">Scomber vernalis</name>
    <dbReference type="NCBI Taxonomy" id="13677"/>
    <lineage>
        <taxon>Eukaryota</taxon>
        <taxon>Metazoa</taxon>
        <taxon>Chordata</taxon>
        <taxon>Craniata</taxon>
        <taxon>Vertebrata</taxon>
        <taxon>Euteleostomi</taxon>
        <taxon>Actinopterygii</taxon>
        <taxon>Neopterygii</taxon>
        <taxon>Teleostei</taxon>
        <taxon>Neoteleostei</taxon>
        <taxon>Acanthomorphata</taxon>
        <taxon>Pelagiaria</taxon>
        <taxon>Scombriformes</taxon>
        <taxon>Scombridae</taxon>
        <taxon>Scomber</taxon>
    </lineage>
</organism>
<evidence type="ECO:0000256" key="3">
    <source>
        <dbReference type="ARBA" id="ARBA00022692"/>
    </source>
</evidence>
<keyword evidence="2" id="KW-1003">Cell membrane</keyword>
<evidence type="ECO:0000256" key="9">
    <source>
        <dbReference type="ARBA" id="ARBA00023224"/>
    </source>
</evidence>
<dbReference type="Pfam" id="PF00001">
    <property type="entry name" value="7tm_1"/>
    <property type="match status" value="1"/>
</dbReference>
<name>A0AAV1NVX1_SCOSC</name>
<keyword evidence="6 11" id="KW-0472">Membrane</keyword>
<dbReference type="Proteomes" id="UP001314229">
    <property type="component" value="Unassembled WGS sequence"/>
</dbReference>
<comment type="caution">
    <text evidence="13">The sequence shown here is derived from an EMBL/GenBank/DDBJ whole genome shotgun (WGS) entry which is preliminary data.</text>
</comment>
<dbReference type="PROSITE" id="PS50262">
    <property type="entry name" value="G_PROTEIN_RECEP_F1_2"/>
    <property type="match status" value="1"/>
</dbReference>
<feature type="transmembrane region" description="Helical" evidence="11">
    <location>
        <begin position="23"/>
        <end position="45"/>
    </location>
</feature>
<dbReference type="PRINTS" id="PR01735">
    <property type="entry name" value="P2Y13PRNCPTR"/>
</dbReference>
<sequence>MSNNSSHLSSGCAQFRLVSVNEAVTYLFFISFPIALLLNGIAAWVSVHLQSTSTFIVYLKNLVATDLLMTLTSPLMAASMHPRATLQLKAFACRFSSVIFYCCLYTSITFMGLISLDRFFKIVRPCGKLLGQSLAFSVAMSTLVWVVLFGSTAIPTMILTNQDPVNETGDFCMSLKSPAGVTLHKFVVIFMEILFWLVSLLIVFGYICITLKVLQSFRNSGSNNNNGKKKTKLRVFLILLVFFVCFLPLHIMRIPFTLYEIFGINVCADTWVMTAYNFVLWLSTTNACLDPLLYIYLCREFKDKLVDMLKATGVELYSGEKE</sequence>
<feature type="transmembrane region" description="Helical" evidence="11">
    <location>
        <begin position="129"/>
        <end position="154"/>
    </location>
</feature>
<dbReference type="EMBL" id="CAWUFR010000065">
    <property type="protein sequence ID" value="CAK6963488.1"/>
    <property type="molecule type" value="Genomic_DNA"/>
</dbReference>
<evidence type="ECO:0000256" key="5">
    <source>
        <dbReference type="ARBA" id="ARBA00023040"/>
    </source>
</evidence>
<feature type="transmembrane region" description="Helical" evidence="11">
    <location>
        <begin position="98"/>
        <end position="117"/>
    </location>
</feature>
<dbReference type="InterPro" id="IPR000276">
    <property type="entry name" value="GPCR_Rhodpsn"/>
</dbReference>
<evidence type="ECO:0000256" key="1">
    <source>
        <dbReference type="ARBA" id="ARBA00004651"/>
    </source>
</evidence>
<protein>
    <submittedName>
        <fullName evidence="13">P2Y purinoceptor 13-like</fullName>
    </submittedName>
</protein>
<evidence type="ECO:0000256" key="10">
    <source>
        <dbReference type="RuleBase" id="RU000688"/>
    </source>
</evidence>
<dbReference type="GO" id="GO:0005886">
    <property type="term" value="C:plasma membrane"/>
    <property type="evidence" value="ECO:0007669"/>
    <property type="project" value="UniProtKB-SubCell"/>
</dbReference>
<dbReference type="PRINTS" id="PR00237">
    <property type="entry name" value="GPCRRHODOPSN"/>
</dbReference>
<feature type="transmembrane region" description="Helical" evidence="11">
    <location>
        <begin position="193"/>
        <end position="214"/>
    </location>
</feature>
<keyword evidence="9 10" id="KW-0807">Transducer</keyword>
<keyword evidence="4 11" id="KW-1133">Transmembrane helix</keyword>
<evidence type="ECO:0000256" key="11">
    <source>
        <dbReference type="SAM" id="Phobius"/>
    </source>
</evidence>
<keyword evidence="14" id="KW-1185">Reference proteome</keyword>
<keyword evidence="5 10" id="KW-0297">G-protein coupled receptor</keyword>
<evidence type="ECO:0000313" key="14">
    <source>
        <dbReference type="Proteomes" id="UP001314229"/>
    </source>
</evidence>
<feature type="transmembrane region" description="Helical" evidence="11">
    <location>
        <begin position="278"/>
        <end position="298"/>
    </location>
</feature>
<dbReference type="PRINTS" id="PR01157">
    <property type="entry name" value="P2YPURNOCPTR"/>
</dbReference>
<proteinExistence type="inferred from homology"/>
<keyword evidence="8 10" id="KW-0675">Receptor</keyword>
<dbReference type="AlphaFoldDB" id="A0AAV1NVX1"/>
<gene>
    <name evidence="13" type="ORF">FSCOSCO3_A007504</name>
</gene>
<dbReference type="InterPro" id="IPR017452">
    <property type="entry name" value="GPCR_Rhodpsn_7TM"/>
</dbReference>
<dbReference type="PROSITE" id="PS00237">
    <property type="entry name" value="G_PROTEIN_RECEP_F1_1"/>
    <property type="match status" value="1"/>
</dbReference>
<comment type="similarity">
    <text evidence="10">Belongs to the G-protein coupled receptor 1 family.</text>
</comment>
<feature type="domain" description="G-protein coupled receptors family 1 profile" evidence="12">
    <location>
        <begin position="38"/>
        <end position="294"/>
    </location>
</feature>
<evidence type="ECO:0000313" key="13">
    <source>
        <dbReference type="EMBL" id="CAK6963488.1"/>
    </source>
</evidence>
<keyword evidence="7" id="KW-1015">Disulfide bond</keyword>
<evidence type="ECO:0000256" key="2">
    <source>
        <dbReference type="ARBA" id="ARBA00022475"/>
    </source>
</evidence>
<evidence type="ECO:0000256" key="4">
    <source>
        <dbReference type="ARBA" id="ARBA00022989"/>
    </source>
</evidence>
<keyword evidence="3 10" id="KW-0812">Transmembrane</keyword>
<evidence type="ECO:0000259" key="12">
    <source>
        <dbReference type="PROSITE" id="PS50262"/>
    </source>
</evidence>
<dbReference type="SUPFAM" id="SSF81321">
    <property type="entry name" value="Family A G protein-coupled receptor-like"/>
    <property type="match status" value="1"/>
</dbReference>
<dbReference type="Gene3D" id="1.20.1070.10">
    <property type="entry name" value="Rhodopsin 7-helix transmembrane proteins"/>
    <property type="match status" value="1"/>
</dbReference>
<evidence type="ECO:0000256" key="6">
    <source>
        <dbReference type="ARBA" id="ARBA00023136"/>
    </source>
</evidence>
<dbReference type="InterPro" id="IPR008109">
    <property type="entry name" value="P2Y13_rcpt"/>
</dbReference>
<dbReference type="PANTHER" id="PTHR24233">
    <property type="entry name" value="P2Y PURINOCEPTOR-RELATED G-PROTEIN COUPLED RECEPTOR"/>
    <property type="match status" value="1"/>
</dbReference>
<accession>A0AAV1NVX1</accession>
<feature type="transmembrane region" description="Helical" evidence="11">
    <location>
        <begin position="235"/>
        <end position="258"/>
    </location>
</feature>
<feature type="transmembrane region" description="Helical" evidence="11">
    <location>
        <begin position="57"/>
        <end position="78"/>
    </location>
</feature>
<dbReference type="GO" id="GO:0045028">
    <property type="term" value="F:G protein-coupled purinergic nucleotide receptor activity"/>
    <property type="evidence" value="ECO:0007669"/>
    <property type="project" value="InterPro"/>
</dbReference>
<evidence type="ECO:0000256" key="8">
    <source>
        <dbReference type="ARBA" id="ARBA00023170"/>
    </source>
</evidence>